<dbReference type="InParanoid" id="U2E8Z8"/>
<feature type="modified residue" description="N6-(pyridoxal phosphate)lysine" evidence="4 5">
    <location>
        <position position="38"/>
    </location>
</feature>
<accession>U2E8Z8</accession>
<dbReference type="GO" id="GO:0008784">
    <property type="term" value="F:alanine racemase activity"/>
    <property type="evidence" value="ECO:0007669"/>
    <property type="project" value="UniProtKB-UniRule"/>
</dbReference>
<evidence type="ECO:0000256" key="1">
    <source>
        <dbReference type="ARBA" id="ARBA00001933"/>
    </source>
</evidence>
<feature type="binding site" evidence="4 6">
    <location>
        <position position="308"/>
    </location>
    <ligand>
        <name>substrate</name>
    </ligand>
</feature>
<evidence type="ECO:0000313" key="9">
    <source>
        <dbReference type="Proteomes" id="UP000005707"/>
    </source>
</evidence>
<dbReference type="FunFam" id="3.20.20.10:FF:000002">
    <property type="entry name" value="Alanine racemase"/>
    <property type="match status" value="1"/>
</dbReference>
<dbReference type="PANTHER" id="PTHR30511">
    <property type="entry name" value="ALANINE RACEMASE"/>
    <property type="match status" value="1"/>
</dbReference>
<dbReference type="EC" id="5.1.1.1" evidence="4"/>
<dbReference type="GO" id="GO:0030632">
    <property type="term" value="P:D-alanine biosynthetic process"/>
    <property type="evidence" value="ECO:0007669"/>
    <property type="project" value="UniProtKB-UniRule"/>
</dbReference>
<evidence type="ECO:0000256" key="2">
    <source>
        <dbReference type="ARBA" id="ARBA00022898"/>
    </source>
</evidence>
<dbReference type="FunCoup" id="U2E8Z8">
    <property type="interactions" value="239"/>
</dbReference>
<name>U2E8Z8_9MOLU</name>
<dbReference type="InterPro" id="IPR000821">
    <property type="entry name" value="Ala_racemase"/>
</dbReference>
<dbReference type="InterPro" id="IPR029066">
    <property type="entry name" value="PLP-binding_barrel"/>
</dbReference>
<comment type="function">
    <text evidence="4">Catalyzes the interconversion of L-alanine and D-alanine. May also act on other amino acids.</text>
</comment>
<dbReference type="RefSeq" id="WP_008825443.1">
    <property type="nucleotide sequence ID" value="NZ_AFNU02000009.1"/>
</dbReference>
<reference evidence="8 9" key="2">
    <citation type="journal article" date="2013" name="PLoS ONE">
        <title>INDIGO - INtegrated Data Warehouse of MIcrobial GenOmes with Examples from the Red Sea Extremophiles.</title>
        <authorList>
            <person name="Alam I."/>
            <person name="Antunes A."/>
            <person name="Kamau A.A."/>
            <person name="Ba Alawi W."/>
            <person name="Kalkatawi M."/>
            <person name="Stingl U."/>
            <person name="Bajic V.B."/>
        </authorList>
    </citation>
    <scope>NUCLEOTIDE SEQUENCE [LARGE SCALE GENOMIC DNA]</scope>
    <source>
        <strain evidence="8 9">SSD-17B</strain>
    </source>
</reference>
<comment type="pathway">
    <text evidence="4">Amino-acid biosynthesis; D-alanine biosynthesis; D-alanine from L-alanine: step 1/1.</text>
</comment>
<dbReference type="Pfam" id="PF01168">
    <property type="entry name" value="Ala_racemase_N"/>
    <property type="match status" value="1"/>
</dbReference>
<dbReference type="STRING" id="1033810.HLPCO_002319"/>
<reference evidence="8 9" key="1">
    <citation type="journal article" date="2011" name="J. Bacteriol.">
        <title>Genome sequence of Haloplasma contractile, an unusual contractile bacterium from a deep-sea anoxic brine lake.</title>
        <authorList>
            <person name="Antunes A."/>
            <person name="Alam I."/>
            <person name="El Dorry H."/>
            <person name="Siam R."/>
            <person name="Robertson A."/>
            <person name="Bajic V.B."/>
            <person name="Stingl U."/>
        </authorList>
    </citation>
    <scope>NUCLEOTIDE SEQUENCE [LARGE SCALE GENOMIC DNA]</scope>
    <source>
        <strain evidence="8 9">SSD-17B</strain>
    </source>
</reference>
<dbReference type="Gene3D" id="3.20.20.10">
    <property type="entry name" value="Alanine racemase"/>
    <property type="match status" value="1"/>
</dbReference>
<dbReference type="InterPro" id="IPR020622">
    <property type="entry name" value="Ala_racemase_pyridoxalP-BS"/>
</dbReference>
<comment type="similarity">
    <text evidence="4">Belongs to the alanine racemase family.</text>
</comment>
<keyword evidence="3 4" id="KW-0413">Isomerase</keyword>
<dbReference type="eggNOG" id="COG0787">
    <property type="taxonomic scope" value="Bacteria"/>
</dbReference>
<feature type="active site" description="Proton acceptor; specific for L-alanine" evidence="4">
    <location>
        <position position="261"/>
    </location>
</feature>
<protein>
    <recommendedName>
        <fullName evidence="4">Alanine racemase</fullName>
        <ecNumber evidence="4">5.1.1.1</ecNumber>
    </recommendedName>
</protein>
<dbReference type="NCBIfam" id="TIGR00492">
    <property type="entry name" value="alr"/>
    <property type="match status" value="1"/>
</dbReference>
<dbReference type="GO" id="GO:0009252">
    <property type="term" value="P:peptidoglycan biosynthetic process"/>
    <property type="evidence" value="ECO:0007669"/>
    <property type="project" value="TreeGrafter"/>
</dbReference>
<dbReference type="AlphaFoldDB" id="U2E8Z8"/>
<feature type="binding site" evidence="4 6">
    <location>
        <position position="134"/>
    </location>
    <ligand>
        <name>substrate</name>
    </ligand>
</feature>
<evidence type="ECO:0000313" key="8">
    <source>
        <dbReference type="EMBL" id="ERJ11618.1"/>
    </source>
</evidence>
<evidence type="ECO:0000259" key="7">
    <source>
        <dbReference type="SMART" id="SM01005"/>
    </source>
</evidence>
<dbReference type="SUPFAM" id="SSF50621">
    <property type="entry name" value="Alanine racemase C-terminal domain-like"/>
    <property type="match status" value="1"/>
</dbReference>
<dbReference type="HAMAP" id="MF_01201">
    <property type="entry name" value="Ala_racemase"/>
    <property type="match status" value="1"/>
</dbReference>
<dbReference type="InterPro" id="IPR011079">
    <property type="entry name" value="Ala_racemase_C"/>
</dbReference>
<dbReference type="SMART" id="SM01005">
    <property type="entry name" value="Ala_racemase_C"/>
    <property type="match status" value="1"/>
</dbReference>
<dbReference type="InterPro" id="IPR009006">
    <property type="entry name" value="Ala_racemase/Decarboxylase_C"/>
</dbReference>
<dbReference type="SUPFAM" id="SSF51419">
    <property type="entry name" value="PLP-binding barrel"/>
    <property type="match status" value="1"/>
</dbReference>
<dbReference type="PROSITE" id="PS00395">
    <property type="entry name" value="ALANINE_RACEMASE"/>
    <property type="match status" value="1"/>
</dbReference>
<evidence type="ECO:0000256" key="5">
    <source>
        <dbReference type="PIRSR" id="PIRSR600821-50"/>
    </source>
</evidence>
<evidence type="ECO:0000256" key="4">
    <source>
        <dbReference type="HAMAP-Rule" id="MF_01201"/>
    </source>
</evidence>
<comment type="cofactor">
    <cofactor evidence="1 4 5">
        <name>pyridoxal 5'-phosphate</name>
        <dbReference type="ChEBI" id="CHEBI:597326"/>
    </cofactor>
</comment>
<evidence type="ECO:0000256" key="6">
    <source>
        <dbReference type="PIRSR" id="PIRSR600821-52"/>
    </source>
</evidence>
<evidence type="ECO:0000256" key="3">
    <source>
        <dbReference type="ARBA" id="ARBA00023235"/>
    </source>
</evidence>
<gene>
    <name evidence="8" type="ORF">HLPCO_002319</name>
</gene>
<dbReference type="GO" id="GO:0030170">
    <property type="term" value="F:pyridoxal phosphate binding"/>
    <property type="evidence" value="ECO:0007669"/>
    <property type="project" value="UniProtKB-UniRule"/>
</dbReference>
<dbReference type="PRINTS" id="PR00992">
    <property type="entry name" value="ALARACEMASE"/>
</dbReference>
<dbReference type="CDD" id="cd00430">
    <property type="entry name" value="PLPDE_III_AR"/>
    <property type="match status" value="1"/>
</dbReference>
<dbReference type="InterPro" id="IPR001608">
    <property type="entry name" value="Ala_racemase_N"/>
</dbReference>
<comment type="catalytic activity">
    <reaction evidence="4">
        <text>L-alanine = D-alanine</text>
        <dbReference type="Rhea" id="RHEA:20249"/>
        <dbReference type="ChEBI" id="CHEBI:57416"/>
        <dbReference type="ChEBI" id="CHEBI:57972"/>
        <dbReference type="EC" id="5.1.1.1"/>
    </reaction>
</comment>
<dbReference type="UniPathway" id="UPA00042">
    <property type="reaction ID" value="UER00497"/>
</dbReference>
<dbReference type="Proteomes" id="UP000005707">
    <property type="component" value="Unassembled WGS sequence"/>
</dbReference>
<proteinExistence type="inferred from homology"/>
<comment type="caution">
    <text evidence="8">The sequence shown here is derived from an EMBL/GenBank/DDBJ whole genome shotgun (WGS) entry which is preliminary data.</text>
</comment>
<sequence>MHYYRDTWIEINLDAIYQNVKHIKQLYAKNHKLFAVVKADGYGHGAYLVAKTAIEAGAECLAVATLDEAIELRNLNIDAPILVLGNTRITDTELAAFYNITLTAHNLKWLTHLIESYKGRQVHVHLKVDTGMHRIGLLNEQELRVAKQLLDRSDVVNLTGIYTHMATSDEEDMSYFKQQRNKFKYLLSTIDTEGLIIHLANSGATIRFQDDFTNAVRAGIMIYGLSPKPDLQLDFRLKQAISLYAKLIHVKQLPKGSKISYNGIYETKTDEWIGTLAIGYADGFDRRMQEGEAYIDNNHVKVVGRICMDQTMIKLPKYYPEGTIVELIGPHIHVDELAKRLNTINYQVVCLLSDRLPRLYIQDGKLIKTVNKRLLYTQDKSELSLN</sequence>
<feature type="active site" description="Proton acceptor; specific for D-alanine" evidence="4">
    <location>
        <position position="38"/>
    </location>
</feature>
<keyword evidence="9" id="KW-1185">Reference proteome</keyword>
<dbReference type="GO" id="GO:0005829">
    <property type="term" value="C:cytosol"/>
    <property type="evidence" value="ECO:0007669"/>
    <property type="project" value="TreeGrafter"/>
</dbReference>
<dbReference type="Pfam" id="PF00842">
    <property type="entry name" value="Ala_racemase_C"/>
    <property type="match status" value="1"/>
</dbReference>
<feature type="domain" description="Alanine racemase C-terminal" evidence="7">
    <location>
        <begin position="240"/>
        <end position="361"/>
    </location>
</feature>
<dbReference type="PANTHER" id="PTHR30511:SF0">
    <property type="entry name" value="ALANINE RACEMASE, CATABOLIC-RELATED"/>
    <property type="match status" value="1"/>
</dbReference>
<dbReference type="OrthoDB" id="9813814at2"/>
<organism evidence="8 9">
    <name type="scientific">Haloplasma contractile SSD-17B</name>
    <dbReference type="NCBI Taxonomy" id="1033810"/>
    <lineage>
        <taxon>Bacteria</taxon>
        <taxon>Bacillati</taxon>
        <taxon>Mycoplasmatota</taxon>
        <taxon>Mollicutes</taxon>
        <taxon>Haloplasmatales</taxon>
        <taxon>Haloplasmataceae</taxon>
        <taxon>Haloplasma</taxon>
    </lineage>
</organism>
<dbReference type="EMBL" id="AFNU02000009">
    <property type="protein sequence ID" value="ERJ11618.1"/>
    <property type="molecule type" value="Genomic_DNA"/>
</dbReference>
<dbReference type="Gene3D" id="2.40.37.10">
    <property type="entry name" value="Lyase, Ornithine Decarboxylase, Chain A, domain 1"/>
    <property type="match status" value="1"/>
</dbReference>
<keyword evidence="2 4" id="KW-0663">Pyridoxal phosphate</keyword>